<dbReference type="RefSeq" id="XP_027096149.2">
    <property type="nucleotide sequence ID" value="XM_027240348.2"/>
</dbReference>
<feature type="region of interest" description="Disordered" evidence="1">
    <location>
        <begin position="344"/>
        <end position="372"/>
    </location>
</feature>
<dbReference type="PANTHER" id="PTHR33116:SF86">
    <property type="entry name" value="REVERSE TRANSCRIPTASE DOMAIN-CONTAINING PROTEIN"/>
    <property type="match status" value="1"/>
</dbReference>
<evidence type="ECO:0000256" key="1">
    <source>
        <dbReference type="SAM" id="MobiDB-lite"/>
    </source>
</evidence>
<evidence type="ECO:0000313" key="2">
    <source>
        <dbReference type="Proteomes" id="UP001652660"/>
    </source>
</evidence>
<dbReference type="AlphaFoldDB" id="A0A6P6UZ88"/>
<sequence length="372" mass="43270">MEELYWIQKARIKWLKEGDKNTSYFHARVIEILQGVPQTITAETNKKLTRKVTDQKISLAIFAMQPNKSPGPDDDSLIFCKASAEEAGQLRRILYLYKQASGQLINVEKSSLFFSRNVSNRQREWVMRELQGIKEVLQSKYLGLPLVIRRFKRQVFDFIRQKTIARLKGWKQKLLSQAGKEVLLKSVIMALPTYVMSCCLLPKALCKEICSKMAKYWWGQKENEHKVHWLSWGKMTEVKAEEGLDFRELHEFILALLAKQLWRILTKPNLLDKELLDERIRKQVGDGKSINIWEDRWHPEIEDGRVKTRNVEGIEVERVCEFIKNGMWDKELIAQGTNWQKTGKGAKINGGQGQNPAAGKKMQHRLGISYRD</sequence>
<evidence type="ECO:0000313" key="3">
    <source>
        <dbReference type="RefSeq" id="XP_027096149.2"/>
    </source>
</evidence>
<organism evidence="2 3">
    <name type="scientific">Coffea arabica</name>
    <name type="common">Arabian coffee</name>
    <dbReference type="NCBI Taxonomy" id="13443"/>
    <lineage>
        <taxon>Eukaryota</taxon>
        <taxon>Viridiplantae</taxon>
        <taxon>Streptophyta</taxon>
        <taxon>Embryophyta</taxon>
        <taxon>Tracheophyta</taxon>
        <taxon>Spermatophyta</taxon>
        <taxon>Magnoliopsida</taxon>
        <taxon>eudicotyledons</taxon>
        <taxon>Gunneridae</taxon>
        <taxon>Pentapetalae</taxon>
        <taxon>asterids</taxon>
        <taxon>lamiids</taxon>
        <taxon>Gentianales</taxon>
        <taxon>Rubiaceae</taxon>
        <taxon>Ixoroideae</taxon>
        <taxon>Gardenieae complex</taxon>
        <taxon>Bertiereae - Coffeeae clade</taxon>
        <taxon>Coffeeae</taxon>
        <taxon>Coffea</taxon>
    </lineage>
</organism>
<accession>A0A6P6UZ88</accession>
<dbReference type="OrthoDB" id="1743609at2759"/>
<dbReference type="Proteomes" id="UP001652660">
    <property type="component" value="Chromosome 11c"/>
</dbReference>
<name>A0A6P6UZ88_COFAR</name>
<proteinExistence type="predicted"/>
<gene>
    <name evidence="3" type="primary">LOC113716048</name>
</gene>
<dbReference type="PANTHER" id="PTHR33116">
    <property type="entry name" value="REVERSE TRANSCRIPTASE ZINC-BINDING DOMAIN-CONTAINING PROTEIN-RELATED-RELATED"/>
    <property type="match status" value="1"/>
</dbReference>
<dbReference type="GeneID" id="113716048"/>
<protein>
    <submittedName>
        <fullName evidence="3">Uncharacterized protein</fullName>
    </submittedName>
</protein>
<reference evidence="2" key="1">
    <citation type="journal article" date="2025" name="Foods">
        <title>Unveiling the Microbial Signatures of Arabica Coffee Cherries: Insights into Ripeness Specific Diversity, Functional Traits, and Implications for Quality and Safety.</title>
        <authorList>
            <consortium name="RefSeq"/>
            <person name="Tenea G.N."/>
            <person name="Cifuentes V."/>
            <person name="Reyes P."/>
            <person name="Cevallos-Vallejos M."/>
        </authorList>
    </citation>
    <scope>NUCLEOTIDE SEQUENCE [LARGE SCALE GENOMIC DNA]</scope>
</reference>
<keyword evidence="2" id="KW-1185">Reference proteome</keyword>
<reference evidence="3" key="2">
    <citation type="submission" date="2025-08" db="UniProtKB">
        <authorList>
            <consortium name="RefSeq"/>
        </authorList>
    </citation>
    <scope>IDENTIFICATION</scope>
    <source>
        <tissue evidence="3">Leaves</tissue>
    </source>
</reference>